<dbReference type="PROSITE" id="PS51343">
    <property type="entry name" value="PII_GLNB_DOM"/>
    <property type="match status" value="1"/>
</dbReference>
<dbReference type="EMBL" id="NRSJ01000039">
    <property type="protein sequence ID" value="MBK1706336.1"/>
    <property type="molecule type" value="Genomic_DNA"/>
</dbReference>
<gene>
    <name evidence="1" type="ORF">CKO40_17730</name>
</gene>
<organism evidence="1 2">
    <name type="scientific">Halochromatium glycolicum</name>
    <dbReference type="NCBI Taxonomy" id="85075"/>
    <lineage>
        <taxon>Bacteria</taxon>
        <taxon>Pseudomonadati</taxon>
        <taxon>Pseudomonadota</taxon>
        <taxon>Gammaproteobacteria</taxon>
        <taxon>Chromatiales</taxon>
        <taxon>Chromatiaceae</taxon>
        <taxon>Halochromatium</taxon>
    </lineage>
</organism>
<reference evidence="1" key="2">
    <citation type="journal article" date="2020" name="Microorganisms">
        <title>Osmotic Adaptation and Compatible Solute Biosynthesis of Phototrophic Bacteria as Revealed from Genome Analyses.</title>
        <authorList>
            <person name="Imhoff J.F."/>
            <person name="Rahn T."/>
            <person name="Kunzel S."/>
            <person name="Keller A."/>
            <person name="Neulinger S.C."/>
        </authorList>
    </citation>
    <scope>NUCLEOTIDE SEQUENCE</scope>
    <source>
        <strain evidence="1">DSM 11080</strain>
    </source>
</reference>
<keyword evidence="2" id="KW-1185">Reference proteome</keyword>
<dbReference type="Gene3D" id="3.30.70.120">
    <property type="match status" value="1"/>
</dbReference>
<dbReference type="SMART" id="SM00938">
    <property type="entry name" value="P-II"/>
    <property type="match status" value="1"/>
</dbReference>
<comment type="caution">
    <text evidence="1">The sequence shown here is derived from an EMBL/GenBank/DDBJ whole genome shotgun (WGS) entry which is preliminary data.</text>
</comment>
<reference evidence="1" key="1">
    <citation type="submission" date="2017-08" db="EMBL/GenBank/DDBJ databases">
        <authorList>
            <person name="Imhoff J.F."/>
            <person name="Rahn T."/>
            <person name="Kuenzel S."/>
            <person name="Neulinger S.C."/>
        </authorList>
    </citation>
    <scope>NUCLEOTIDE SEQUENCE</scope>
    <source>
        <strain evidence="1">DSM 11080</strain>
    </source>
</reference>
<dbReference type="GO" id="GO:0030234">
    <property type="term" value="F:enzyme regulator activity"/>
    <property type="evidence" value="ECO:0007669"/>
    <property type="project" value="InterPro"/>
</dbReference>
<accession>A0AAJ0U6S0</accession>
<dbReference type="SUPFAM" id="SSF54913">
    <property type="entry name" value="GlnB-like"/>
    <property type="match status" value="1"/>
</dbReference>
<evidence type="ECO:0000313" key="2">
    <source>
        <dbReference type="Proteomes" id="UP001296776"/>
    </source>
</evidence>
<dbReference type="Proteomes" id="UP001296776">
    <property type="component" value="Unassembled WGS sequence"/>
</dbReference>
<protein>
    <submittedName>
        <fullName evidence="1">Transcriptional regulator</fullName>
    </submittedName>
</protein>
<dbReference type="Pfam" id="PF00543">
    <property type="entry name" value="P-II"/>
    <property type="match status" value="1"/>
</dbReference>
<dbReference type="InterPro" id="IPR015867">
    <property type="entry name" value="N-reg_PII/ATP_PRibTrfase_C"/>
</dbReference>
<name>A0AAJ0U6S0_9GAMM</name>
<dbReference type="InterPro" id="IPR011322">
    <property type="entry name" value="N-reg_PII-like_a/b"/>
</dbReference>
<dbReference type="InterPro" id="IPR002187">
    <property type="entry name" value="N-reg_PII"/>
</dbReference>
<dbReference type="AlphaFoldDB" id="A0AAJ0U6S0"/>
<evidence type="ECO:0000313" key="1">
    <source>
        <dbReference type="EMBL" id="MBK1706336.1"/>
    </source>
</evidence>
<proteinExistence type="predicted"/>
<dbReference type="RefSeq" id="WP_200347786.1">
    <property type="nucleotide sequence ID" value="NZ_NRSJ01000039.1"/>
</dbReference>
<dbReference type="GO" id="GO:0006808">
    <property type="term" value="P:regulation of nitrogen utilization"/>
    <property type="evidence" value="ECO:0007669"/>
    <property type="project" value="InterPro"/>
</dbReference>
<sequence>MHFKLIIALVERTETQQVLDAAREAGATGSTVISQARGEGAEKQKTFFGLTLETQRDVLMLLVEEHLARPILETIAEVGRFEERAGCGIAFQLDVEDAVGISHQIRVLADKVQEEI</sequence>